<feature type="region of interest" description="Disordered" evidence="1">
    <location>
        <begin position="534"/>
        <end position="557"/>
    </location>
</feature>
<feature type="domain" description="EGF-like" evidence="2">
    <location>
        <begin position="268"/>
        <end position="279"/>
    </location>
</feature>
<proteinExistence type="predicted"/>
<dbReference type="InterPro" id="IPR000742">
    <property type="entry name" value="EGF"/>
</dbReference>
<feature type="compositionally biased region" description="Basic and acidic residues" evidence="1">
    <location>
        <begin position="541"/>
        <end position="550"/>
    </location>
</feature>
<protein>
    <recommendedName>
        <fullName evidence="2">EGF-like domain-containing protein</fullName>
    </recommendedName>
</protein>
<reference evidence="3" key="1">
    <citation type="submission" date="2014-11" db="EMBL/GenBank/DDBJ databases">
        <authorList>
            <person name="Otto D Thomas"/>
            <person name="Naeem Raeece"/>
        </authorList>
    </citation>
    <scope>NUCLEOTIDE SEQUENCE</scope>
</reference>
<dbReference type="PROSITE" id="PS00022">
    <property type="entry name" value="EGF_1"/>
    <property type="match status" value="1"/>
</dbReference>
<gene>
    <name evidence="3" type="ORF">Cvel_7672</name>
</gene>
<evidence type="ECO:0000313" key="3">
    <source>
        <dbReference type="EMBL" id="CEM45863.1"/>
    </source>
</evidence>
<dbReference type="EMBL" id="CDMZ01003306">
    <property type="protein sequence ID" value="CEM45863.1"/>
    <property type="molecule type" value="Genomic_DNA"/>
</dbReference>
<sequence>MQILFAPRKAASLVGVLLAFSYIATTSKPTMRSASEPDSSSGFKEDNIRKLAATLAGAMPKLDSFDFEKFDFENLFKLDKDTKSKNALQEDGFFTQPAQCTQMNFPTVSCDPPGGLCFTNYNPTPLCCLSSGGFGAVCPPGCTCCESVTREVNKETLCCLKAQGFFTPEQDCPDPCQTPLSPACPRSTTECSRTEICRTVFGEPTPPSASIIRVVYTGTASAATEFWADFRFADSGTQGPSLFKCDDLPTAFKDKCKTTNPSLPNFQCACPLERTGNNCPSPNDNKPCLQFAFSQFLQFVVAVRIGEPAMSFGCGFSFAEATLAGRGEDTVDISLNDGYHAASLYGNENIQGVFPWGCDDCTTTNPPKISCANEVDKLAGYQPCEWSTSNGNPMAVPGKCPCNNPPGEVLCSNEGQQGDGSFGCICGDKCEACTCNEFNPDGTCKIKPVLGDNPKPCQDCLTSNSLGSSLDMIFLWFTDRGGASDKLEVTNCELIDESSRRCKQTKGRAVGGPHSFGILELRLLWEPPLVERSDQSGNLHNHSELNEKGKQTTTAIP</sequence>
<name>A0A0G4HNT4_9ALVE</name>
<evidence type="ECO:0000259" key="2">
    <source>
        <dbReference type="PROSITE" id="PS00022"/>
    </source>
</evidence>
<dbReference type="AlphaFoldDB" id="A0A0G4HNT4"/>
<accession>A0A0G4HNT4</accession>
<evidence type="ECO:0000256" key="1">
    <source>
        <dbReference type="SAM" id="MobiDB-lite"/>
    </source>
</evidence>
<organism evidence="3">
    <name type="scientific">Chromera velia CCMP2878</name>
    <dbReference type="NCBI Taxonomy" id="1169474"/>
    <lineage>
        <taxon>Eukaryota</taxon>
        <taxon>Sar</taxon>
        <taxon>Alveolata</taxon>
        <taxon>Colpodellida</taxon>
        <taxon>Chromeraceae</taxon>
        <taxon>Chromera</taxon>
    </lineage>
</organism>
<dbReference type="VEuPathDB" id="CryptoDB:Cvel_7672"/>